<protein>
    <submittedName>
        <fullName evidence="2">Uncharacterized protein</fullName>
    </submittedName>
</protein>
<evidence type="ECO:0000313" key="2">
    <source>
        <dbReference type="EMBL" id="MDK2124414.1"/>
    </source>
</evidence>
<accession>A0ABT7DWH2</accession>
<sequence>MAKESDFFTIFINVAKEFEGVFDLLGALGPLFGLYLIFDSLVSLGSLSSGKFMGHKQPSLSGKVIQLLIGGALVSFATFTGILGNTLFDTPSQLNSAFLYGVSDASNSADKTKAAKIGILLFLRIVGLVAMLRGLILLNRYYNGTGSATIGQAVTFMIGGVLCVYVQDLAIVLNNTTGFNLITWVFDVK</sequence>
<dbReference type="EMBL" id="JARRAF010000010">
    <property type="protein sequence ID" value="MDK2124414.1"/>
    <property type="molecule type" value="Genomic_DNA"/>
</dbReference>
<evidence type="ECO:0000313" key="3">
    <source>
        <dbReference type="Proteomes" id="UP001172778"/>
    </source>
</evidence>
<organism evidence="2 3">
    <name type="scientific">Parachitinimonas caeni</name>
    <dbReference type="NCBI Taxonomy" id="3031301"/>
    <lineage>
        <taxon>Bacteria</taxon>
        <taxon>Pseudomonadati</taxon>
        <taxon>Pseudomonadota</taxon>
        <taxon>Betaproteobacteria</taxon>
        <taxon>Neisseriales</taxon>
        <taxon>Chitinibacteraceae</taxon>
        <taxon>Parachitinimonas</taxon>
    </lineage>
</organism>
<evidence type="ECO:0000256" key="1">
    <source>
        <dbReference type="SAM" id="Phobius"/>
    </source>
</evidence>
<dbReference type="Proteomes" id="UP001172778">
    <property type="component" value="Unassembled WGS sequence"/>
</dbReference>
<comment type="caution">
    <text evidence="2">The sequence shown here is derived from an EMBL/GenBank/DDBJ whole genome shotgun (WGS) entry which is preliminary data.</text>
</comment>
<feature type="transmembrane region" description="Helical" evidence="1">
    <location>
        <begin position="24"/>
        <end position="47"/>
    </location>
</feature>
<name>A0ABT7DWH2_9NEIS</name>
<keyword evidence="1" id="KW-0812">Transmembrane</keyword>
<dbReference type="RefSeq" id="WP_284100727.1">
    <property type="nucleotide sequence ID" value="NZ_JARRAF010000010.1"/>
</dbReference>
<feature type="transmembrane region" description="Helical" evidence="1">
    <location>
        <begin position="67"/>
        <end position="88"/>
    </location>
</feature>
<feature type="transmembrane region" description="Helical" evidence="1">
    <location>
        <begin position="117"/>
        <end position="138"/>
    </location>
</feature>
<keyword evidence="1" id="KW-1133">Transmembrane helix</keyword>
<proteinExistence type="predicted"/>
<reference evidence="2" key="1">
    <citation type="submission" date="2023-03" db="EMBL/GenBank/DDBJ databases">
        <title>Chitinimonas shenzhenensis gen. nov., sp. nov., a novel member of family Burkholderiaceae isolated from activated sludge collected in Shen Zhen, China.</title>
        <authorList>
            <person name="Wang X."/>
        </authorList>
    </citation>
    <scope>NUCLEOTIDE SEQUENCE</scope>
    <source>
        <strain evidence="2">DQS-5</strain>
    </source>
</reference>
<gene>
    <name evidence="2" type="ORF">PZA18_10160</name>
</gene>
<keyword evidence="3" id="KW-1185">Reference proteome</keyword>
<keyword evidence="1" id="KW-0472">Membrane</keyword>
<feature type="transmembrane region" description="Helical" evidence="1">
    <location>
        <begin position="150"/>
        <end position="173"/>
    </location>
</feature>